<feature type="compositionally biased region" description="Low complexity" evidence="1">
    <location>
        <begin position="123"/>
        <end position="158"/>
    </location>
</feature>
<dbReference type="EMBL" id="AP011948">
    <property type="protein sequence ID" value="BAM40750.1"/>
    <property type="molecule type" value="Genomic_DNA"/>
</dbReference>
<reference evidence="3 4" key="1">
    <citation type="journal article" date="2012" name="MBio">
        <title>Comparative genome analysis of three eukaryotic parasites with differing abilities to transform leukocytes reveals key mediators of Theileria-induced leukocyte transformation.</title>
        <authorList>
            <person name="Hayashida K."/>
            <person name="Hara Y."/>
            <person name="Abe T."/>
            <person name="Yamasaki C."/>
            <person name="Toyoda A."/>
            <person name="Kosuge T."/>
            <person name="Suzuki Y."/>
            <person name="Sato Y."/>
            <person name="Kawashima S."/>
            <person name="Katayama T."/>
            <person name="Wakaguri H."/>
            <person name="Inoue N."/>
            <person name="Homma K."/>
            <person name="Tada-Umezaki M."/>
            <person name="Yagi Y."/>
            <person name="Fujii Y."/>
            <person name="Habara T."/>
            <person name="Kanehisa M."/>
            <person name="Watanabe H."/>
            <person name="Ito K."/>
            <person name="Gojobori T."/>
            <person name="Sugawara H."/>
            <person name="Imanishi T."/>
            <person name="Weir W."/>
            <person name="Gardner M."/>
            <person name="Pain A."/>
            <person name="Shiels B."/>
            <person name="Hattori M."/>
            <person name="Nene V."/>
            <person name="Sugimoto C."/>
        </authorList>
    </citation>
    <scope>NUCLEOTIDE SEQUENCE [LARGE SCALE GENOMIC DNA]</scope>
    <source>
        <strain evidence="3 4">Shintoku</strain>
    </source>
</reference>
<name>J4D8F2_THEOR</name>
<feature type="compositionally biased region" description="Polar residues" evidence="1">
    <location>
        <begin position="56"/>
        <end position="70"/>
    </location>
</feature>
<evidence type="ECO:0000313" key="4">
    <source>
        <dbReference type="Proteomes" id="UP000003786"/>
    </source>
</evidence>
<evidence type="ECO:0000256" key="1">
    <source>
        <dbReference type="SAM" id="MobiDB-lite"/>
    </source>
</evidence>
<dbReference type="InterPro" id="IPR007480">
    <property type="entry name" value="DUF529"/>
</dbReference>
<dbReference type="RefSeq" id="XP_009691051.1">
    <property type="nucleotide sequence ID" value="XM_009692756.1"/>
</dbReference>
<accession>J4D8F2</accession>
<feature type="region of interest" description="Disordered" evidence="1">
    <location>
        <begin position="54"/>
        <end position="516"/>
    </location>
</feature>
<feature type="compositionally biased region" description="Low complexity" evidence="1">
    <location>
        <begin position="187"/>
        <end position="206"/>
    </location>
</feature>
<dbReference type="eggNOG" id="ENOG502QU51">
    <property type="taxonomic scope" value="Eukaryota"/>
</dbReference>
<dbReference type="STRING" id="869250.J4D8F2"/>
<proteinExistence type="predicted"/>
<feature type="signal peptide" evidence="2">
    <location>
        <begin position="1"/>
        <end position="25"/>
    </location>
</feature>
<feature type="compositionally biased region" description="Basic and acidic residues" evidence="1">
    <location>
        <begin position="313"/>
        <end position="324"/>
    </location>
</feature>
<protein>
    <submittedName>
        <fullName evidence="3">Uncharacterized protein</fullName>
    </submittedName>
</protein>
<dbReference type="Pfam" id="PF04385">
    <property type="entry name" value="FAINT"/>
    <property type="match status" value="2"/>
</dbReference>
<dbReference type="GeneID" id="20715223"/>
<organism evidence="3 4">
    <name type="scientific">Theileria orientalis strain Shintoku</name>
    <dbReference type="NCBI Taxonomy" id="869250"/>
    <lineage>
        <taxon>Eukaryota</taxon>
        <taxon>Sar</taxon>
        <taxon>Alveolata</taxon>
        <taxon>Apicomplexa</taxon>
        <taxon>Aconoidasida</taxon>
        <taxon>Piroplasmida</taxon>
        <taxon>Theileriidae</taxon>
        <taxon>Theileria</taxon>
    </lineage>
</organism>
<gene>
    <name evidence="3" type="ORF">TOT_030000012</name>
</gene>
<feature type="compositionally biased region" description="Low complexity" evidence="1">
    <location>
        <begin position="371"/>
        <end position="516"/>
    </location>
</feature>
<evidence type="ECO:0000256" key="2">
    <source>
        <dbReference type="SAM" id="SignalP"/>
    </source>
</evidence>
<dbReference type="VEuPathDB" id="PiroplasmaDB:TOT_030000012"/>
<sequence length="1756" mass="198154">MDKCIIFKSLLLFLLLCYGKKFIDANESQKTKVLSQQDSSTSLSQKQSLSFPHAHLNSNQSAGSSSTTFSLVDDDEPREAAPRGGSTSGPNPQPRQRVSQTGGSQGAPKQVTISLDDDEDMKPQAQNQSQPQGQPQAQATRQVKAVPVDASASSSPQPRQRVAQTGASQGAPKQVSISLDDDEDMKPQAQNQSQPQGQPQAQATRQVKAVPVDASATSTPQPRQQPPKQGPAPDQGSRQIKAIPVAAAPIGNQPKQQTPTATATPSATASPSTSSPQTIKFLSDTDSTTDAESGTDIDLHDTHSPASPTEAKAQQDSKADKGTRDPVPQPEAPSKKPIVKPSRIDTIASAPLESDAGSDIDLSVPSPPAQPQAQVQQAQPQARPAQQPQPQSSPLQPQAQVQQPQAQARPAQPQAQQPQAQASPPQPQAQAQARPAQPQAQQPQAQASPPQPQAQVQQPQAQARPAQPQAQQPQAQASPPQPQAQVQQPQAQARPAQPQAQLPQAQARPAQPQAHPQIAAQFQPNRLNISEPVEITTSTPTNLISVNDRTKFSFEEYTYGFLFKFTNNNRCVELKYGGKEVWKYSANPENVYPKSICLRKDTPVILFEFEGCYYLYGCVENKFKFIHYDEFYAVYNKIKVITQHYGQLYTNNSKAYDVIHYGLMFEYRFKHNHLCTEVKYNDKVAWSYDNLLYGDNFPTVLYFDVISPIIMSVFIQNTPHVFINHNDEWKSPEEVMKMQDAPVLPSTLPATPSSPSLKSIPLASSGKTIEIVDSELEGPASVAPPRSTHDLPDTDVGSDIELADSASVIQTPKPAEPRRQRAPFIKPVQVQQPTTTTAFDEDGVDLNLTGDIEVTELRRPTRPKRDPEEGDFDEFLLEPKDLDEDTLFVHRQPVKLVSLDIQDTQTTRFINYSYDVITKTHIYTPKPSYSISEVKMDDYVFWKATNDNYGFGVIFIENLNNKPFLKVFIPEKEDLADEEKAQIIEKEIFERTGQKPSGPPEADDVLIPLEAPASEQEPHEQEDSTQKKMPILVDIKKKDSTEQYEYSKRNSECGMYTPKHNFIFKLVKAGRMIGSDVEIWCPESEDEYVSKVFIDLIGILSNTFNVTLFLVNGNVKHFTLLNDRWIEVDPATLLDISKTQSTYEYDVAKDERNDIVTFTPRGHFLFKGVKRTQGLTGLNKSVVDIWNAMSKCDFARKAVVKSTKKAEKYLLLYLIGGGYKLFYRSHKGKIWRDESTNLSSFNNLKTYGIDLDQESMDKVVTDKYLSLRMTDGLKIPVTLNIDNKKNTNEFYYLVNGPIVSYVPKHNIVFDNVVFKSNVFDVAIWNAADAYQYAYRVVMGNNPWNPYKKRSMALILLNGNFTFFEEFEDYVDWRNTTDTRYSLLNLKMYTMGRDMNGRYRQIESGEFKINSLAFLYGYTFNPGVECLEIRYRNLPIWKYSDNPRGGFPRGIYLNIANNGFYIKYFDRWMFVDMDIARAKYAKATPTVLKTQPETPKTYALSCPLLVTNIRVTTMIGDKPFVHNLTHFTLLEGYLVSTFDFIEKLIKVEYADKIVWKHKIIRYGTRYPNKLYFDHLGYLIVSFTDNWYYVYEYSVEMWKIVCKNEIDKPDDLPGMAIITDEVQPLLNEHPSFQIPSMPEPPEDVEQQHINFQAEVHRPTQPPVNLVPPADKSLITLDLQVLSDDRYEISYSENKVVYRARAPNLFRMVKSGNDILWQASRNEYPYKVIYKEVDGKDKLKVFFPTDESPILGKIRSERR</sequence>
<feature type="chain" id="PRO_5003778790" evidence="2">
    <location>
        <begin position="26"/>
        <end position="1756"/>
    </location>
</feature>
<keyword evidence="4" id="KW-1185">Reference proteome</keyword>
<dbReference type="KEGG" id="tot:TOT_030000012"/>
<dbReference type="Proteomes" id="UP000003786">
    <property type="component" value="Chromosome 3"/>
</dbReference>
<evidence type="ECO:0000313" key="3">
    <source>
        <dbReference type="EMBL" id="BAM40750.1"/>
    </source>
</evidence>
<dbReference type="OrthoDB" id="10386037at2759"/>
<keyword evidence="2" id="KW-0732">Signal</keyword>
<feature type="compositionally biased region" description="Low complexity" evidence="1">
    <location>
        <begin position="253"/>
        <end position="278"/>
    </location>
</feature>
<feature type="compositionally biased region" description="Polar residues" evidence="1">
    <location>
        <begin position="88"/>
        <end position="102"/>
    </location>
</feature>